<feature type="transmembrane region" description="Helical" evidence="1">
    <location>
        <begin position="6"/>
        <end position="28"/>
    </location>
</feature>
<dbReference type="Gene3D" id="1.20.140.150">
    <property type="match status" value="1"/>
</dbReference>
<protein>
    <recommendedName>
        <fullName evidence="4">Transmembrane protein 235</fullName>
    </recommendedName>
</protein>
<evidence type="ECO:0000313" key="2">
    <source>
        <dbReference type="EMBL" id="KDR10065.1"/>
    </source>
</evidence>
<name>A0A067QVU4_ZOONE</name>
<evidence type="ECO:0008006" key="4">
    <source>
        <dbReference type="Google" id="ProtNLM"/>
    </source>
</evidence>
<dbReference type="EMBL" id="KK853186">
    <property type="protein sequence ID" value="KDR10065.1"/>
    <property type="molecule type" value="Genomic_DNA"/>
</dbReference>
<keyword evidence="1" id="KW-1133">Transmembrane helix</keyword>
<feature type="transmembrane region" description="Helical" evidence="1">
    <location>
        <begin position="193"/>
        <end position="217"/>
    </location>
</feature>
<dbReference type="OMA" id="WPPSAEW"/>
<dbReference type="Proteomes" id="UP000027135">
    <property type="component" value="Unassembled WGS sequence"/>
</dbReference>
<feature type="transmembrane region" description="Helical" evidence="1">
    <location>
        <begin position="278"/>
        <end position="296"/>
    </location>
</feature>
<dbReference type="InParanoid" id="A0A067QVU4"/>
<evidence type="ECO:0000313" key="3">
    <source>
        <dbReference type="Proteomes" id="UP000027135"/>
    </source>
</evidence>
<proteinExistence type="predicted"/>
<reference evidence="2 3" key="1">
    <citation type="journal article" date="2014" name="Nat. Commun.">
        <title>Molecular traces of alternative social organization in a termite genome.</title>
        <authorList>
            <person name="Terrapon N."/>
            <person name="Li C."/>
            <person name="Robertson H.M."/>
            <person name="Ji L."/>
            <person name="Meng X."/>
            <person name="Booth W."/>
            <person name="Chen Z."/>
            <person name="Childers C.P."/>
            <person name="Glastad K.M."/>
            <person name="Gokhale K."/>
            <person name="Gowin J."/>
            <person name="Gronenberg W."/>
            <person name="Hermansen R.A."/>
            <person name="Hu H."/>
            <person name="Hunt B.G."/>
            <person name="Huylmans A.K."/>
            <person name="Khalil S.M."/>
            <person name="Mitchell R.D."/>
            <person name="Munoz-Torres M.C."/>
            <person name="Mustard J.A."/>
            <person name="Pan H."/>
            <person name="Reese J.T."/>
            <person name="Scharf M.E."/>
            <person name="Sun F."/>
            <person name="Vogel H."/>
            <person name="Xiao J."/>
            <person name="Yang W."/>
            <person name="Yang Z."/>
            <person name="Yang Z."/>
            <person name="Zhou J."/>
            <person name="Zhu J."/>
            <person name="Brent C.S."/>
            <person name="Elsik C.G."/>
            <person name="Goodisman M.A."/>
            <person name="Liberles D.A."/>
            <person name="Roe R.M."/>
            <person name="Vargo E.L."/>
            <person name="Vilcinskas A."/>
            <person name="Wang J."/>
            <person name="Bornberg-Bauer E."/>
            <person name="Korb J."/>
            <person name="Zhang G."/>
            <person name="Liebig J."/>
        </authorList>
    </citation>
    <scope>NUCLEOTIDE SEQUENCE [LARGE SCALE GENOMIC DNA]</scope>
    <source>
        <tissue evidence="2">Whole organism</tissue>
    </source>
</reference>
<feature type="transmembrane region" description="Helical" evidence="1">
    <location>
        <begin position="163"/>
        <end position="187"/>
    </location>
</feature>
<keyword evidence="3" id="KW-1185">Reference proteome</keyword>
<organism evidence="2 3">
    <name type="scientific">Zootermopsis nevadensis</name>
    <name type="common">Dampwood termite</name>
    <dbReference type="NCBI Taxonomy" id="136037"/>
    <lineage>
        <taxon>Eukaryota</taxon>
        <taxon>Metazoa</taxon>
        <taxon>Ecdysozoa</taxon>
        <taxon>Arthropoda</taxon>
        <taxon>Hexapoda</taxon>
        <taxon>Insecta</taxon>
        <taxon>Pterygota</taxon>
        <taxon>Neoptera</taxon>
        <taxon>Polyneoptera</taxon>
        <taxon>Dictyoptera</taxon>
        <taxon>Blattodea</taxon>
        <taxon>Blattoidea</taxon>
        <taxon>Termitoidae</taxon>
        <taxon>Termopsidae</taxon>
        <taxon>Zootermopsis</taxon>
    </lineage>
</organism>
<dbReference type="eggNOG" id="ENOG502RXM2">
    <property type="taxonomic scope" value="Eukaryota"/>
</dbReference>
<keyword evidence="1" id="KW-0812">Transmembrane</keyword>
<evidence type="ECO:0000256" key="1">
    <source>
        <dbReference type="SAM" id="Phobius"/>
    </source>
</evidence>
<gene>
    <name evidence="2" type="ORF">L798_15302</name>
</gene>
<accession>A0A067QVU4</accession>
<dbReference type="AlphaFoldDB" id="A0A067QVU4"/>
<keyword evidence="1" id="KW-0472">Membrane</keyword>
<sequence length="310" mass="34337">MQPSVWFLMGTLVLTSVATAMLCGAIMTDHWEHVTWDRSKLDDIAARQKNASHVRWVLEWILDGQVGRIVYTNEEGLRKVPSRKKPVKTAVTSVTPRSEETDDEAAVFLIPMHGGIWTLCVSLTEEQIRLLLRAGFTRTRCHNYLDTDITRGEEARTVWQHHLSISCAMVCLIILGSSALIGVFGLLKHQISAVLVTGVMYLLAATFAIFTLTIIHFKRQQVKDKPEKTAADCFLTGSVLSALTDGMSPSSSAVLAQVQVDADIFMARVFTTSWSLDLGWGGVTLCVLSSLLWIILSKIMRYSPLSTLPS</sequence>